<dbReference type="PANTHER" id="PTHR10472:SF5">
    <property type="entry name" value="D-AMINOACYL-TRNA DEACYLASE 1"/>
    <property type="match status" value="1"/>
</dbReference>
<keyword evidence="3" id="KW-0820">tRNA-binding</keyword>
<evidence type="ECO:0000313" key="5">
    <source>
        <dbReference type="Proteomes" id="UP000504724"/>
    </source>
</evidence>
<dbReference type="GO" id="GO:0000049">
    <property type="term" value="F:tRNA binding"/>
    <property type="evidence" value="ECO:0007669"/>
    <property type="project" value="UniProtKB-UniRule"/>
</dbReference>
<dbReference type="NCBIfam" id="TIGR00256">
    <property type="entry name" value="D-aminoacyl-tRNA deacylase"/>
    <property type="match status" value="1"/>
</dbReference>
<keyword evidence="5" id="KW-1185">Reference proteome</keyword>
<dbReference type="InterPro" id="IPR023509">
    <property type="entry name" value="DTD-like_sf"/>
</dbReference>
<evidence type="ECO:0000313" key="4">
    <source>
        <dbReference type="EMBL" id="QKI88267.1"/>
    </source>
</evidence>
<dbReference type="KEGG" id="txa:HQN79_01080"/>
<protein>
    <recommendedName>
        <fullName evidence="3">D-aminoacyl-tRNA deacylase</fullName>
        <shortName evidence="3">DTD</shortName>
        <ecNumber evidence="3">3.1.1.96</ecNumber>
    </recommendedName>
    <alternativeName>
        <fullName evidence="3">Gly-tRNA(Ala) deacylase</fullName>
        <ecNumber evidence="3">3.1.1.-</ecNumber>
    </alternativeName>
</protein>
<dbReference type="EC" id="3.1.1.-" evidence="3"/>
<comment type="similarity">
    <text evidence="1 3">Belongs to the DTD family.</text>
</comment>
<evidence type="ECO:0000256" key="2">
    <source>
        <dbReference type="ARBA" id="ARBA00022801"/>
    </source>
</evidence>
<dbReference type="GO" id="GO:0043908">
    <property type="term" value="F:Ser(Gly)-tRNA(Ala) hydrolase activity"/>
    <property type="evidence" value="ECO:0007669"/>
    <property type="project" value="UniProtKB-UniRule"/>
</dbReference>
<comment type="subcellular location">
    <subcellularLocation>
        <location evidence="3">Cytoplasm</location>
    </subcellularLocation>
</comment>
<dbReference type="RefSeq" id="WP_173283863.1">
    <property type="nucleotide sequence ID" value="NZ_CP054020.1"/>
</dbReference>
<name>A0A7D4TCW6_9GAMM</name>
<comment type="domain">
    <text evidence="3">A Gly-cisPro motif from one monomer fits into the active site of the other monomer to allow specific chiral rejection of L-amino acids.</text>
</comment>
<comment type="catalytic activity">
    <reaction evidence="3">
        <text>a D-aminoacyl-tRNA + H2O = a tRNA + a D-alpha-amino acid + H(+)</text>
        <dbReference type="Rhea" id="RHEA:13953"/>
        <dbReference type="Rhea" id="RHEA-COMP:10123"/>
        <dbReference type="Rhea" id="RHEA-COMP:10124"/>
        <dbReference type="ChEBI" id="CHEBI:15377"/>
        <dbReference type="ChEBI" id="CHEBI:15378"/>
        <dbReference type="ChEBI" id="CHEBI:59871"/>
        <dbReference type="ChEBI" id="CHEBI:78442"/>
        <dbReference type="ChEBI" id="CHEBI:79333"/>
        <dbReference type="EC" id="3.1.1.96"/>
    </reaction>
</comment>
<dbReference type="GO" id="GO:0051500">
    <property type="term" value="F:D-tyrosyl-tRNA(Tyr) deacylase activity"/>
    <property type="evidence" value="ECO:0007669"/>
    <property type="project" value="TreeGrafter"/>
</dbReference>
<dbReference type="InterPro" id="IPR003732">
    <property type="entry name" value="Daa-tRNA_deacyls_DTD"/>
</dbReference>
<dbReference type="GO" id="GO:0106026">
    <property type="term" value="F:Gly-tRNA(Ala) deacylase activity"/>
    <property type="evidence" value="ECO:0007669"/>
    <property type="project" value="UniProtKB-UniRule"/>
</dbReference>
<dbReference type="EMBL" id="CP054020">
    <property type="protein sequence ID" value="QKI88267.1"/>
    <property type="molecule type" value="Genomic_DNA"/>
</dbReference>
<dbReference type="Proteomes" id="UP000504724">
    <property type="component" value="Chromosome"/>
</dbReference>
<dbReference type="EC" id="3.1.1.96" evidence="3"/>
<dbReference type="FunFam" id="3.50.80.10:FF:000001">
    <property type="entry name" value="D-aminoacyl-tRNA deacylase"/>
    <property type="match status" value="1"/>
</dbReference>
<comment type="subunit">
    <text evidence="3">Homodimer.</text>
</comment>
<proteinExistence type="inferred from homology"/>
<dbReference type="Gene3D" id="3.50.80.10">
    <property type="entry name" value="D-tyrosyl-tRNA(Tyr) deacylase"/>
    <property type="match status" value="1"/>
</dbReference>
<dbReference type="GO" id="GO:0019478">
    <property type="term" value="P:D-amino acid catabolic process"/>
    <property type="evidence" value="ECO:0007669"/>
    <property type="project" value="UniProtKB-UniRule"/>
</dbReference>
<reference evidence="4 5" key="1">
    <citation type="submission" date="2020-05" db="EMBL/GenBank/DDBJ databases">
        <title>Thiomicrorhabdus sediminis sp.nov. and Thiomicrorhabdus xiamenensis sp.nov., novel sulfur-oxidizing bacteria isolated from coastal sediment.</title>
        <authorList>
            <person name="Liu X."/>
        </authorList>
    </citation>
    <scope>NUCLEOTIDE SEQUENCE [LARGE SCALE GENOMIC DNA]</scope>
    <source>
        <strain evidence="4 5">G2</strain>
    </source>
</reference>
<gene>
    <name evidence="3" type="primary">dtd</name>
    <name evidence="4" type="ORF">HQN79_01080</name>
</gene>
<dbReference type="AlphaFoldDB" id="A0A7D4TCW6"/>
<dbReference type="SUPFAM" id="SSF69500">
    <property type="entry name" value="DTD-like"/>
    <property type="match status" value="1"/>
</dbReference>
<evidence type="ECO:0000256" key="3">
    <source>
        <dbReference type="HAMAP-Rule" id="MF_00518"/>
    </source>
</evidence>
<keyword evidence="3" id="KW-0963">Cytoplasm</keyword>
<organism evidence="4 5">
    <name type="scientific">Thiomicrorhabdus xiamenensis</name>
    <dbReference type="NCBI Taxonomy" id="2739063"/>
    <lineage>
        <taxon>Bacteria</taxon>
        <taxon>Pseudomonadati</taxon>
        <taxon>Pseudomonadota</taxon>
        <taxon>Gammaproteobacteria</taxon>
        <taxon>Thiotrichales</taxon>
        <taxon>Piscirickettsiaceae</taxon>
        <taxon>Thiomicrorhabdus</taxon>
    </lineage>
</organism>
<accession>A0A7D4TCW6</accession>
<dbReference type="CDD" id="cd00563">
    <property type="entry name" value="Dtyr_deacylase"/>
    <property type="match status" value="1"/>
</dbReference>
<evidence type="ECO:0000256" key="1">
    <source>
        <dbReference type="ARBA" id="ARBA00009673"/>
    </source>
</evidence>
<comment type="function">
    <text evidence="3">An aminoacyl-tRNA editing enzyme that deacylates mischarged D-aminoacyl-tRNAs. Also deacylates mischarged glycyl-tRNA(Ala), protecting cells against glycine mischarging by AlaRS. Acts via tRNA-based rather than protein-based catalysis; rejects L-amino acids rather than detecting D-amino acids in the active site. By recycling D-aminoacyl-tRNA to D-amino acids and free tRNA molecules, this enzyme counteracts the toxicity associated with the formation of D-aminoacyl-tRNA entities in vivo and helps enforce protein L-homochirality.</text>
</comment>
<dbReference type="PANTHER" id="PTHR10472">
    <property type="entry name" value="D-TYROSYL-TRNA TYR DEACYLASE"/>
    <property type="match status" value="1"/>
</dbReference>
<dbReference type="Pfam" id="PF02580">
    <property type="entry name" value="Tyr_Deacylase"/>
    <property type="match status" value="1"/>
</dbReference>
<sequence>MICLIQRVTYGRVEVDGDEIGAIGPGLVVLTGFEPDDNSEKINKMLHKLLHYRLFADENDKMNLNVQQVGGGLLLVPQFTLAADTRSGLRPSFSSSAPPAQATVWFDEFVAKARQKYNPVQTGEFGTDMQVSLCNDGPVTFWLQV</sequence>
<keyword evidence="3" id="KW-0694">RNA-binding</keyword>
<comment type="catalytic activity">
    <reaction evidence="3">
        <text>glycyl-tRNA(Ala) + H2O = tRNA(Ala) + glycine + H(+)</text>
        <dbReference type="Rhea" id="RHEA:53744"/>
        <dbReference type="Rhea" id="RHEA-COMP:9657"/>
        <dbReference type="Rhea" id="RHEA-COMP:13640"/>
        <dbReference type="ChEBI" id="CHEBI:15377"/>
        <dbReference type="ChEBI" id="CHEBI:15378"/>
        <dbReference type="ChEBI" id="CHEBI:57305"/>
        <dbReference type="ChEBI" id="CHEBI:78442"/>
        <dbReference type="ChEBI" id="CHEBI:78522"/>
    </reaction>
</comment>
<feature type="short sequence motif" description="Gly-cisPro motif, important for rejection of L-amino acids" evidence="3">
    <location>
        <begin position="137"/>
        <end position="138"/>
    </location>
</feature>
<keyword evidence="2 3" id="KW-0378">Hydrolase</keyword>
<dbReference type="HAMAP" id="MF_00518">
    <property type="entry name" value="Deacylase_Dtd"/>
    <property type="match status" value="1"/>
</dbReference>
<dbReference type="GO" id="GO:0005737">
    <property type="term" value="C:cytoplasm"/>
    <property type="evidence" value="ECO:0007669"/>
    <property type="project" value="UniProtKB-SubCell"/>
</dbReference>